<dbReference type="EMBL" id="JBBPDW010000006">
    <property type="protein sequence ID" value="KAK7551392.1"/>
    <property type="molecule type" value="Genomic_DNA"/>
</dbReference>
<dbReference type="Gene3D" id="1.10.630.10">
    <property type="entry name" value="Cytochrome P450"/>
    <property type="match status" value="1"/>
</dbReference>
<evidence type="ECO:0000313" key="5">
    <source>
        <dbReference type="EMBL" id="KAK7551392.1"/>
    </source>
</evidence>
<protein>
    <submittedName>
        <fullName evidence="5">Cytochrome P450</fullName>
    </submittedName>
</protein>
<keyword evidence="3" id="KW-0479">Metal-binding</keyword>
<evidence type="ECO:0000256" key="3">
    <source>
        <dbReference type="ARBA" id="ARBA00022723"/>
    </source>
</evidence>
<keyword evidence="6" id="KW-1185">Reference proteome</keyword>
<accession>A0ABR1MJR2</accession>
<dbReference type="InterPro" id="IPR036396">
    <property type="entry name" value="Cyt_P450_sf"/>
</dbReference>
<dbReference type="CDD" id="cd11040">
    <property type="entry name" value="CYP7_CYP8-like"/>
    <property type="match status" value="1"/>
</dbReference>
<comment type="caution">
    <text evidence="5">The sequence shown here is derived from an EMBL/GenBank/DDBJ whole genome shotgun (WGS) entry which is preliminary data.</text>
</comment>
<dbReference type="InterPro" id="IPR002403">
    <property type="entry name" value="Cyt_P450_E_grp-IV"/>
</dbReference>
<dbReference type="PANTHER" id="PTHR47582">
    <property type="entry name" value="P450, PUTATIVE (EUROFUNG)-RELATED"/>
    <property type="match status" value="1"/>
</dbReference>
<sequence length="429" mass="47680">MLGARTYIVTSPALVVAVTRASKTISFRPFIAQIFTRLASMDSTVHKINMDSLGDPNGLLARSHEIVNNAVLSGPVSDGIARELLRGIAANVNGWGRGGVFNLADIPKQLYGDSTLNAIFGPGLLEQDAGLPQAYWDWDSGLVELIFAPLPWLTYRRAYLGRRRLHRALERYMYAGRYKQACQMLQDRVALHTSLGYSLKMAGYIELGMIIASYPNSTYSAFWFLCHVFADPSLLQEMRQDVAPAVERKDDKAVVNIDAARTRCPLLQSTFRELLRLYEPTSSWRTVLEDTRLDQYLVKKGSLILLEGGLLHTKPAIWGADALDFNPRRFIDSPSGTRADGTPVHPASFRGFGGGNVYCPGRNVAHVEMFALMVVLVVGFEAEGVDGPLVVPPLVDDVIPLGVGRPRWEPKVKISRRNGWEDVVWDFQF</sequence>
<organism evidence="5 6">
    <name type="scientific">Phyllosticta citricarpa</name>
    <dbReference type="NCBI Taxonomy" id="55181"/>
    <lineage>
        <taxon>Eukaryota</taxon>
        <taxon>Fungi</taxon>
        <taxon>Dikarya</taxon>
        <taxon>Ascomycota</taxon>
        <taxon>Pezizomycotina</taxon>
        <taxon>Dothideomycetes</taxon>
        <taxon>Dothideomycetes incertae sedis</taxon>
        <taxon>Botryosphaeriales</taxon>
        <taxon>Phyllostictaceae</taxon>
        <taxon>Phyllosticta</taxon>
    </lineage>
</organism>
<dbReference type="Pfam" id="PF00067">
    <property type="entry name" value="p450"/>
    <property type="match status" value="1"/>
</dbReference>
<dbReference type="Proteomes" id="UP001365128">
    <property type="component" value="Unassembled WGS sequence"/>
</dbReference>
<evidence type="ECO:0000313" key="6">
    <source>
        <dbReference type="Proteomes" id="UP001365128"/>
    </source>
</evidence>
<dbReference type="InterPro" id="IPR053007">
    <property type="entry name" value="CYP450_monoxygenase_sec-met"/>
</dbReference>
<proteinExistence type="inferred from homology"/>
<dbReference type="SUPFAM" id="SSF48264">
    <property type="entry name" value="Cytochrome P450"/>
    <property type="match status" value="1"/>
</dbReference>
<gene>
    <name evidence="5" type="ORF">IWX46DRAFT_520979</name>
</gene>
<dbReference type="PRINTS" id="PR00465">
    <property type="entry name" value="EP450IV"/>
</dbReference>
<dbReference type="PANTHER" id="PTHR47582:SF1">
    <property type="entry name" value="P450, PUTATIVE (EUROFUNG)-RELATED"/>
    <property type="match status" value="1"/>
</dbReference>
<comment type="cofactor">
    <cofactor evidence="1">
        <name>heme</name>
        <dbReference type="ChEBI" id="CHEBI:30413"/>
    </cofactor>
</comment>
<reference evidence="5 6" key="1">
    <citation type="submission" date="2024-04" db="EMBL/GenBank/DDBJ databases">
        <title>Phyllosticta paracitricarpa is synonymous to the EU quarantine fungus P. citricarpa based on phylogenomic analyses.</title>
        <authorList>
            <consortium name="Lawrence Berkeley National Laboratory"/>
            <person name="Van Ingen-Buijs V.A."/>
            <person name="Van Westerhoven A.C."/>
            <person name="Haridas S."/>
            <person name="Skiadas P."/>
            <person name="Martin F."/>
            <person name="Groenewald J.Z."/>
            <person name="Crous P.W."/>
            <person name="Seidl M.F."/>
        </authorList>
    </citation>
    <scope>NUCLEOTIDE SEQUENCE [LARGE SCALE GENOMIC DNA]</scope>
    <source>
        <strain evidence="5 6">CBS 122670</strain>
    </source>
</reference>
<evidence type="ECO:0000256" key="4">
    <source>
        <dbReference type="ARBA" id="ARBA00023004"/>
    </source>
</evidence>
<evidence type="ECO:0000256" key="2">
    <source>
        <dbReference type="ARBA" id="ARBA00010617"/>
    </source>
</evidence>
<keyword evidence="4" id="KW-0408">Iron</keyword>
<name>A0ABR1MJR2_9PEZI</name>
<comment type="similarity">
    <text evidence="2">Belongs to the cytochrome P450 family.</text>
</comment>
<evidence type="ECO:0000256" key="1">
    <source>
        <dbReference type="ARBA" id="ARBA00001971"/>
    </source>
</evidence>
<dbReference type="InterPro" id="IPR001128">
    <property type="entry name" value="Cyt_P450"/>
</dbReference>